<dbReference type="InterPro" id="IPR007210">
    <property type="entry name" value="ABC_Gly_betaine_transp_sub-bd"/>
</dbReference>
<evidence type="ECO:0000313" key="4">
    <source>
        <dbReference type="Proteomes" id="UP000185491"/>
    </source>
</evidence>
<dbReference type="KEGG" id="cpho:CPHO_11030"/>
<dbReference type="Gene3D" id="3.40.190.10">
    <property type="entry name" value="Periplasmic binding protein-like II"/>
    <property type="match status" value="1"/>
</dbReference>
<keyword evidence="1" id="KW-0732">Signal</keyword>
<protein>
    <submittedName>
        <fullName evidence="3">ABC transporter substrate-binding protein</fullName>
    </submittedName>
</protein>
<gene>
    <name evidence="3" type="ORF">CPHO_11030</name>
</gene>
<keyword evidence="4" id="KW-1185">Reference proteome</keyword>
<dbReference type="CDD" id="cd13606">
    <property type="entry name" value="PBP2_ProX_like"/>
    <property type="match status" value="1"/>
</dbReference>
<dbReference type="GO" id="GO:0043190">
    <property type="term" value="C:ATP-binding cassette (ABC) transporter complex"/>
    <property type="evidence" value="ECO:0007669"/>
    <property type="project" value="InterPro"/>
</dbReference>
<dbReference type="Proteomes" id="UP000185491">
    <property type="component" value="Chromosome"/>
</dbReference>
<name>A0A1L7D592_9CORY</name>
<dbReference type="OrthoDB" id="9781705at2"/>
<dbReference type="RefSeq" id="WP_075735805.1">
    <property type="nucleotide sequence ID" value="NZ_CP009249.1"/>
</dbReference>
<dbReference type="Pfam" id="PF04069">
    <property type="entry name" value="OpuAC"/>
    <property type="match status" value="1"/>
</dbReference>
<organism evidence="3 4">
    <name type="scientific">Corynebacterium phocae</name>
    <dbReference type="NCBI Taxonomy" id="161895"/>
    <lineage>
        <taxon>Bacteria</taxon>
        <taxon>Bacillati</taxon>
        <taxon>Actinomycetota</taxon>
        <taxon>Actinomycetes</taxon>
        <taxon>Mycobacteriales</taxon>
        <taxon>Corynebacteriaceae</taxon>
        <taxon>Corynebacterium</taxon>
    </lineage>
</organism>
<feature type="domain" description="ABC-type glycine betaine transport system substrate-binding" evidence="2">
    <location>
        <begin position="38"/>
        <end position="300"/>
    </location>
</feature>
<dbReference type="STRING" id="161895.CPHO_11030"/>
<sequence length="303" mass="31804">MKRLTPVLCLAFALTACGGQDPLDAPDADTSAAAPGASIVIGTANFPESEILGQLWAAVLEDEGFDVTVKSGIGSREVYLEALESGEINVMPEYTGSLAQYYGAELEPGADADAVYASLESVLPEKLKVGKMSAAESKDSFNVTEEFSKANGVTSIADLAKLDGFTLGANPEIVNRPFGPKGLKEVYGIDNVEVKPISDAGGPLTVAALAKGEIDVANIYTTSPVLDRDGNELPTVRLEDPKNIISAQNVVPLYAQGVPAEAIASLDAFNAGLLTENLKAMNVRHVGPEKAEVDVIVEEFFTD</sequence>
<dbReference type="PROSITE" id="PS51257">
    <property type="entry name" value="PROKAR_LIPOPROTEIN"/>
    <property type="match status" value="1"/>
</dbReference>
<evidence type="ECO:0000256" key="1">
    <source>
        <dbReference type="SAM" id="SignalP"/>
    </source>
</evidence>
<dbReference type="Gene3D" id="3.40.190.120">
    <property type="entry name" value="Osmoprotection protein (prox), domain 2"/>
    <property type="match status" value="1"/>
</dbReference>
<dbReference type="SUPFAM" id="SSF53850">
    <property type="entry name" value="Periplasmic binding protein-like II"/>
    <property type="match status" value="1"/>
</dbReference>
<proteinExistence type="predicted"/>
<reference evidence="3 4" key="1">
    <citation type="submission" date="2014-08" db="EMBL/GenBank/DDBJ databases">
        <title>Complete genome sequence of Corynebacterium phocae M408/89/1(T)(=DSM 44612(T)), isolated from the common seal (Phoca vitulina).</title>
        <authorList>
            <person name="Ruckert C."/>
            <person name="Albersmeier A."/>
            <person name="Winkler A."/>
            <person name="Kalinowski J."/>
        </authorList>
    </citation>
    <scope>NUCLEOTIDE SEQUENCE [LARGE SCALE GENOMIC DNA]</scope>
    <source>
        <strain evidence="3 4">M408/89/1</strain>
    </source>
</reference>
<accession>A0A1L7D592</accession>
<feature type="chain" id="PRO_5038441891" evidence="1">
    <location>
        <begin position="19"/>
        <end position="303"/>
    </location>
</feature>
<dbReference type="GO" id="GO:0022857">
    <property type="term" value="F:transmembrane transporter activity"/>
    <property type="evidence" value="ECO:0007669"/>
    <property type="project" value="InterPro"/>
</dbReference>
<feature type="signal peptide" evidence="1">
    <location>
        <begin position="1"/>
        <end position="18"/>
    </location>
</feature>
<evidence type="ECO:0000313" key="3">
    <source>
        <dbReference type="EMBL" id="APT93336.1"/>
    </source>
</evidence>
<dbReference type="AlphaFoldDB" id="A0A1L7D592"/>
<evidence type="ECO:0000259" key="2">
    <source>
        <dbReference type="Pfam" id="PF04069"/>
    </source>
</evidence>
<dbReference type="EMBL" id="CP009249">
    <property type="protein sequence ID" value="APT93336.1"/>
    <property type="molecule type" value="Genomic_DNA"/>
</dbReference>